<dbReference type="Gramene" id="KOM52136">
    <property type="protein sequence ID" value="KOM52136"/>
    <property type="gene ID" value="LR48_Vigan09g079500"/>
</dbReference>
<proteinExistence type="predicted"/>
<name>A0A0L9VAP3_PHAAN</name>
<dbReference type="Proteomes" id="UP000053144">
    <property type="component" value="Chromosome 9"/>
</dbReference>
<reference evidence="3" key="1">
    <citation type="journal article" date="2015" name="Proc. Natl. Acad. Sci. U.S.A.">
        <title>Genome sequencing of adzuki bean (Vigna angularis) provides insight into high starch and low fat accumulation and domestication.</title>
        <authorList>
            <person name="Yang K."/>
            <person name="Tian Z."/>
            <person name="Chen C."/>
            <person name="Luo L."/>
            <person name="Zhao B."/>
            <person name="Wang Z."/>
            <person name="Yu L."/>
            <person name="Li Y."/>
            <person name="Sun Y."/>
            <person name="Li W."/>
            <person name="Chen Y."/>
            <person name="Li Y."/>
            <person name="Zhang Y."/>
            <person name="Ai D."/>
            <person name="Zhao J."/>
            <person name="Shang C."/>
            <person name="Ma Y."/>
            <person name="Wu B."/>
            <person name="Wang M."/>
            <person name="Gao L."/>
            <person name="Sun D."/>
            <person name="Zhang P."/>
            <person name="Guo F."/>
            <person name="Wang W."/>
            <person name="Li Y."/>
            <person name="Wang J."/>
            <person name="Varshney R.K."/>
            <person name="Wang J."/>
            <person name="Ling H.Q."/>
            <person name="Wan P."/>
        </authorList>
    </citation>
    <scope>NUCLEOTIDE SEQUENCE</scope>
    <source>
        <strain evidence="3">cv. Jingnong 6</strain>
    </source>
</reference>
<keyword evidence="1" id="KW-0175">Coiled coil</keyword>
<feature type="coiled-coil region" evidence="1">
    <location>
        <begin position="6"/>
        <end position="42"/>
    </location>
</feature>
<protein>
    <submittedName>
        <fullName evidence="2">Uncharacterized protein</fullName>
    </submittedName>
</protein>
<sequence length="61" mass="7054">MGAFMIEAVKGNWDELEEELNIKKLELRKDKKSTEEKAAEGRKCLGALFWGPQHRMPRTHA</sequence>
<evidence type="ECO:0000313" key="2">
    <source>
        <dbReference type="EMBL" id="KOM52136.1"/>
    </source>
</evidence>
<evidence type="ECO:0000256" key="1">
    <source>
        <dbReference type="SAM" id="Coils"/>
    </source>
</evidence>
<dbReference type="AlphaFoldDB" id="A0A0L9VAP3"/>
<accession>A0A0L9VAP3</accession>
<evidence type="ECO:0000313" key="3">
    <source>
        <dbReference type="Proteomes" id="UP000053144"/>
    </source>
</evidence>
<organism evidence="2 3">
    <name type="scientific">Phaseolus angularis</name>
    <name type="common">Azuki bean</name>
    <name type="synonym">Vigna angularis</name>
    <dbReference type="NCBI Taxonomy" id="3914"/>
    <lineage>
        <taxon>Eukaryota</taxon>
        <taxon>Viridiplantae</taxon>
        <taxon>Streptophyta</taxon>
        <taxon>Embryophyta</taxon>
        <taxon>Tracheophyta</taxon>
        <taxon>Spermatophyta</taxon>
        <taxon>Magnoliopsida</taxon>
        <taxon>eudicotyledons</taxon>
        <taxon>Gunneridae</taxon>
        <taxon>Pentapetalae</taxon>
        <taxon>rosids</taxon>
        <taxon>fabids</taxon>
        <taxon>Fabales</taxon>
        <taxon>Fabaceae</taxon>
        <taxon>Papilionoideae</taxon>
        <taxon>50 kb inversion clade</taxon>
        <taxon>NPAAA clade</taxon>
        <taxon>indigoferoid/millettioid clade</taxon>
        <taxon>Phaseoleae</taxon>
        <taxon>Vigna</taxon>
    </lineage>
</organism>
<dbReference type="EMBL" id="CM003379">
    <property type="protein sequence ID" value="KOM52136.1"/>
    <property type="molecule type" value="Genomic_DNA"/>
</dbReference>
<gene>
    <name evidence="2" type="ORF">LR48_Vigan09g079500</name>
</gene>